<sequence>MHCDILINFVGNNNEESVLCTEYMKPKEAVFIYKDNDKIENLKKYFMHTYPNIIFTGIKMDNNRKINEIIGKYMGKNVIIDISAADKSVSLEVLYEAFKRRIEVVFMDINKKELTKFGESQIEKIKVNLADIDINEIMKTLGAKILLESTEIGEEEIVSRLTMLIAGNMKQWNEIRPVITDNTTLIHYEDDPYKIGIKMEKLNKNQKRIVLDTIDLLQKYKQINCMRNSDDIEIKFLNNFIKGFIFKTGSWFEVFTKMVVEEIDFIDDVKSGMMFLWDKNQRKIKNEIDVVAIKDGVLICISCKDSSKYDENALNELNVYAEKIGGENAIKILTATKMPSKISVIDRAAEMGIDIIVYNGNKNDFKEAIRDCILKKTVR</sequence>
<evidence type="ECO:0000313" key="3">
    <source>
        <dbReference type="Proteomes" id="UP000460287"/>
    </source>
</evidence>
<reference evidence="2 3" key="1">
    <citation type="submission" date="2019-08" db="EMBL/GenBank/DDBJ databases">
        <title>In-depth cultivation of the pig gut microbiome towards novel bacterial diversity and tailored functional studies.</title>
        <authorList>
            <person name="Wylensek D."/>
            <person name="Hitch T.C.A."/>
            <person name="Clavel T."/>
        </authorList>
    </citation>
    <scope>NUCLEOTIDE SEQUENCE [LARGE SCALE GENOMIC DNA]</scope>
    <source>
        <strain evidence="2 3">WCA-383-APC-5B</strain>
    </source>
</reference>
<dbReference type="EMBL" id="VULX01000039">
    <property type="protein sequence ID" value="MSR92607.1"/>
    <property type="molecule type" value="Genomic_DNA"/>
</dbReference>
<dbReference type="Pfam" id="PF09002">
    <property type="entry name" value="Card1_endonuc"/>
    <property type="match status" value="1"/>
</dbReference>
<dbReference type="InterPro" id="IPR011856">
    <property type="entry name" value="tRNA_endonuc-like_dom_sf"/>
</dbReference>
<dbReference type="AlphaFoldDB" id="A0A7X2N0Q7"/>
<dbReference type="SUPFAM" id="SSF52980">
    <property type="entry name" value="Restriction endonuclease-like"/>
    <property type="match status" value="1"/>
</dbReference>
<dbReference type="GO" id="GO:0003676">
    <property type="term" value="F:nucleic acid binding"/>
    <property type="evidence" value="ECO:0007669"/>
    <property type="project" value="InterPro"/>
</dbReference>
<evidence type="ECO:0000313" key="2">
    <source>
        <dbReference type="EMBL" id="MSR92607.1"/>
    </source>
</evidence>
<dbReference type="RefSeq" id="WP_154532652.1">
    <property type="nucleotide sequence ID" value="NZ_JAQXTV010000008.1"/>
</dbReference>
<name>A0A7X2N0Q7_9CLOT</name>
<comment type="caution">
    <text evidence="2">The sequence shown here is derived from an EMBL/GenBank/DDBJ whole genome shotgun (WGS) entry which is preliminary data.</text>
</comment>
<feature type="domain" description="Card1 endonuclease" evidence="1">
    <location>
        <begin position="246"/>
        <end position="372"/>
    </location>
</feature>
<dbReference type="InterPro" id="IPR011335">
    <property type="entry name" value="Restrct_endonuc-II-like"/>
</dbReference>
<proteinExistence type="predicted"/>
<evidence type="ECO:0000259" key="1">
    <source>
        <dbReference type="Pfam" id="PF09002"/>
    </source>
</evidence>
<dbReference type="Gene3D" id="3.40.1350.10">
    <property type="match status" value="1"/>
</dbReference>
<organism evidence="2 3">
    <name type="scientific">Inconstantimicrobium porci</name>
    <dbReference type="NCBI Taxonomy" id="2652291"/>
    <lineage>
        <taxon>Bacteria</taxon>
        <taxon>Bacillati</taxon>
        <taxon>Bacillota</taxon>
        <taxon>Clostridia</taxon>
        <taxon>Eubacteriales</taxon>
        <taxon>Clostridiaceae</taxon>
        <taxon>Inconstantimicrobium</taxon>
    </lineage>
</organism>
<gene>
    <name evidence="2" type="ORF">FYJ33_14840</name>
</gene>
<dbReference type="Proteomes" id="UP000460287">
    <property type="component" value="Unassembled WGS sequence"/>
</dbReference>
<dbReference type="InterPro" id="IPR015093">
    <property type="entry name" value="Card1_endonucl_dom"/>
</dbReference>
<accession>A0A7X2N0Q7</accession>
<protein>
    <submittedName>
        <fullName evidence="2">DUF1887 family protein</fullName>
    </submittedName>
</protein>
<keyword evidence="3" id="KW-1185">Reference proteome</keyword>